<dbReference type="AlphaFoldDB" id="A0A7W9PYD6"/>
<accession>A0A7W9PYD6</accession>
<keyword evidence="3" id="KW-1185">Reference proteome</keyword>
<organism evidence="2 3">
    <name type="scientific">Streptomyces echinatus</name>
    <dbReference type="NCBI Taxonomy" id="67293"/>
    <lineage>
        <taxon>Bacteria</taxon>
        <taxon>Bacillati</taxon>
        <taxon>Actinomycetota</taxon>
        <taxon>Actinomycetes</taxon>
        <taxon>Kitasatosporales</taxon>
        <taxon>Streptomycetaceae</taxon>
        <taxon>Streptomyces</taxon>
    </lineage>
</organism>
<proteinExistence type="predicted"/>
<evidence type="ECO:0000313" key="2">
    <source>
        <dbReference type="EMBL" id="MBB5929472.1"/>
    </source>
</evidence>
<protein>
    <submittedName>
        <fullName evidence="2">Uncharacterized protein</fullName>
    </submittedName>
</protein>
<dbReference type="EMBL" id="JACHJK010000009">
    <property type="protein sequence ID" value="MBB5929472.1"/>
    <property type="molecule type" value="Genomic_DNA"/>
</dbReference>
<name>A0A7W9PYD6_9ACTN</name>
<reference evidence="2 3" key="1">
    <citation type="submission" date="2020-08" db="EMBL/GenBank/DDBJ databases">
        <title>Genomic Encyclopedia of Type Strains, Phase III (KMG-III): the genomes of soil and plant-associated and newly described type strains.</title>
        <authorList>
            <person name="Whitman W."/>
        </authorList>
    </citation>
    <scope>NUCLEOTIDE SEQUENCE [LARGE SCALE GENOMIC DNA]</scope>
    <source>
        <strain evidence="2 3">CECT 3313</strain>
    </source>
</reference>
<feature type="region of interest" description="Disordered" evidence="1">
    <location>
        <begin position="1"/>
        <end position="35"/>
    </location>
</feature>
<evidence type="ECO:0000313" key="3">
    <source>
        <dbReference type="Proteomes" id="UP000585836"/>
    </source>
</evidence>
<comment type="caution">
    <text evidence="2">The sequence shown here is derived from an EMBL/GenBank/DDBJ whole genome shotgun (WGS) entry which is preliminary data.</text>
</comment>
<evidence type="ECO:0000256" key="1">
    <source>
        <dbReference type="SAM" id="MobiDB-lite"/>
    </source>
</evidence>
<dbReference type="Proteomes" id="UP000585836">
    <property type="component" value="Unassembled WGS sequence"/>
</dbReference>
<gene>
    <name evidence="2" type="ORF">FHS34_004959</name>
</gene>
<sequence>MRDSTEGLSARIRRDLRADPARSPGRRTRGIPGAR</sequence>